<gene>
    <name evidence="6" type="ORF">MA03_00170</name>
</gene>
<dbReference type="GO" id="GO:0008033">
    <property type="term" value="P:tRNA processing"/>
    <property type="evidence" value="ECO:0007669"/>
    <property type="project" value="UniProtKB-KW"/>
</dbReference>
<dbReference type="InterPro" id="IPR036820">
    <property type="entry name" value="Archease_dom_sf"/>
</dbReference>
<dbReference type="EMBL" id="CP009961">
    <property type="protein sequence ID" value="AKG38020.1"/>
    <property type="molecule type" value="Genomic_DNA"/>
</dbReference>
<name>A0A0F7FFZ5_9CREN</name>
<evidence type="ECO:0000256" key="4">
    <source>
        <dbReference type="ARBA" id="ARBA00022837"/>
    </source>
</evidence>
<evidence type="ECO:0000259" key="5">
    <source>
        <dbReference type="Pfam" id="PF01951"/>
    </source>
</evidence>
<keyword evidence="3" id="KW-0479">Metal-binding</keyword>
<dbReference type="InterPro" id="IPR002804">
    <property type="entry name" value="Archease"/>
</dbReference>
<organism evidence="6 7">
    <name type="scientific">Infirmifilum uzonense</name>
    <dbReference type="NCBI Taxonomy" id="1550241"/>
    <lineage>
        <taxon>Archaea</taxon>
        <taxon>Thermoproteota</taxon>
        <taxon>Thermoprotei</taxon>
        <taxon>Thermofilales</taxon>
        <taxon>Thermofilaceae</taxon>
        <taxon>Infirmifilum</taxon>
    </lineage>
</organism>
<reference evidence="6 7" key="1">
    <citation type="journal article" date="2015" name="Stand. Genomic Sci.">
        <title>Complete genome sequence of and proposal of Thermofilum uzonense sp. nov. a novel hyperthermophilic crenarchaeon and emended description of the genus Thermofilum.</title>
        <authorList>
            <person name="Toshchakov S.V."/>
            <person name="Korzhenkov A.A."/>
            <person name="Samarov N.I."/>
            <person name="Mazunin I.O."/>
            <person name="Mozhey O.I."/>
            <person name="Shmyr I.S."/>
            <person name="Derbikova K.S."/>
            <person name="Taranov E.A."/>
            <person name="Dominova I.N."/>
            <person name="Bonch-Osmolovskaya E.A."/>
            <person name="Patrushev M.V."/>
            <person name="Podosokorskaya O.A."/>
            <person name="Kublanov I.V."/>
        </authorList>
    </citation>
    <scope>NUCLEOTIDE SEQUENCE [LARGE SCALE GENOMIC DNA]</scope>
    <source>
        <strain evidence="6 7">1807-2</strain>
    </source>
</reference>
<evidence type="ECO:0000256" key="3">
    <source>
        <dbReference type="ARBA" id="ARBA00022723"/>
    </source>
</evidence>
<keyword evidence="2" id="KW-0819">tRNA processing</keyword>
<protein>
    <recommendedName>
        <fullName evidence="5">Archease domain-containing protein</fullName>
    </recommendedName>
</protein>
<evidence type="ECO:0000256" key="2">
    <source>
        <dbReference type="ARBA" id="ARBA00022694"/>
    </source>
</evidence>
<dbReference type="KEGG" id="thf:MA03_00170"/>
<evidence type="ECO:0000313" key="7">
    <source>
        <dbReference type="Proteomes" id="UP000067434"/>
    </source>
</evidence>
<dbReference type="GeneID" id="25400599"/>
<dbReference type="GO" id="GO:0046872">
    <property type="term" value="F:metal ion binding"/>
    <property type="evidence" value="ECO:0007669"/>
    <property type="project" value="UniProtKB-KW"/>
</dbReference>
<dbReference type="PATRIC" id="fig|1550241.5.peg.34"/>
<feature type="domain" description="Archease" evidence="5">
    <location>
        <begin position="4"/>
        <end position="142"/>
    </location>
</feature>
<accession>A0A0F7FFZ5</accession>
<dbReference type="PANTHER" id="PTHR12682:SF11">
    <property type="entry name" value="PROTEIN ARCHEASE"/>
    <property type="match status" value="1"/>
</dbReference>
<comment type="similarity">
    <text evidence="1">Belongs to the archease family.</text>
</comment>
<dbReference type="RefSeq" id="WP_052883338.1">
    <property type="nucleotide sequence ID" value="NZ_CP009961.1"/>
</dbReference>
<dbReference type="NCBIfam" id="NF001617">
    <property type="entry name" value="PRK00407.1"/>
    <property type="match status" value="1"/>
</dbReference>
<dbReference type="Gene3D" id="3.55.10.10">
    <property type="entry name" value="Archease domain"/>
    <property type="match status" value="1"/>
</dbReference>
<dbReference type="InterPro" id="IPR023572">
    <property type="entry name" value="Archease_dom"/>
</dbReference>
<dbReference type="Pfam" id="PF01951">
    <property type="entry name" value="Archease"/>
    <property type="match status" value="1"/>
</dbReference>
<dbReference type="HOGENOM" id="CLU_111362_3_0_2"/>
<dbReference type="Proteomes" id="UP000067434">
    <property type="component" value="Chromosome"/>
</dbReference>
<dbReference type="STRING" id="1550241.MA03_00170"/>
<keyword evidence="7" id="KW-1185">Reference proteome</keyword>
<dbReference type="AlphaFoldDB" id="A0A0F7FFZ5"/>
<sequence>MGEFEILPHTADVLIKASGYTFEDALAAAIMGFYEVMTDTSKVQPLQNQTVTASGFDLESLLYNLIEALIILFDETSFLASRVDKIVLSETGDSKQVLVSLLGETYNPEKHESRVLIKAATYHLMRIWTENGKWFIQYVVDI</sequence>
<keyword evidence="4" id="KW-0106">Calcium</keyword>
<dbReference type="OrthoDB" id="8831at2157"/>
<dbReference type="SUPFAM" id="SSF69819">
    <property type="entry name" value="MTH1598-like"/>
    <property type="match status" value="1"/>
</dbReference>
<evidence type="ECO:0000313" key="6">
    <source>
        <dbReference type="EMBL" id="AKG38020.1"/>
    </source>
</evidence>
<evidence type="ECO:0000256" key="1">
    <source>
        <dbReference type="ARBA" id="ARBA00007963"/>
    </source>
</evidence>
<proteinExistence type="inferred from homology"/>
<dbReference type="PANTHER" id="PTHR12682">
    <property type="entry name" value="ARCHEASE"/>
    <property type="match status" value="1"/>
</dbReference>